<protein>
    <submittedName>
        <fullName evidence="7">NAD(P)/FAD-dependent oxidoreductase</fullName>
    </submittedName>
</protein>
<comment type="caution">
    <text evidence="7">The sequence shown here is derived from an EMBL/GenBank/DDBJ whole genome shotgun (WGS) entry which is preliminary data.</text>
</comment>
<feature type="domain" description="FAD dependent oxidoreductase" evidence="6">
    <location>
        <begin position="5"/>
        <end position="368"/>
    </location>
</feature>
<evidence type="ECO:0000313" key="7">
    <source>
        <dbReference type="EMBL" id="MDT8998236.1"/>
    </source>
</evidence>
<dbReference type="InterPro" id="IPR006076">
    <property type="entry name" value="FAD-dep_OxRdtase"/>
</dbReference>
<dbReference type="SUPFAM" id="SSF51905">
    <property type="entry name" value="FAD/NAD(P)-binding domain"/>
    <property type="match status" value="1"/>
</dbReference>
<dbReference type="PANTHER" id="PTHR43104:SF4">
    <property type="entry name" value="L-2-HYDROXYGLUTARATE DEHYDROGENASE, MITOCHONDRIAL"/>
    <property type="match status" value="1"/>
</dbReference>
<accession>A0ABU3P6N9</accession>
<reference evidence="7" key="1">
    <citation type="submission" date="2023-09" db="EMBL/GenBank/DDBJ databases">
        <title>Paucibacter sp. APW11 Genome sequencing and assembly.</title>
        <authorList>
            <person name="Kim I."/>
        </authorList>
    </citation>
    <scope>NUCLEOTIDE SEQUENCE</scope>
    <source>
        <strain evidence="7">APW11</strain>
    </source>
</reference>
<evidence type="ECO:0000256" key="3">
    <source>
        <dbReference type="ARBA" id="ARBA00022827"/>
    </source>
</evidence>
<dbReference type="Gene3D" id="3.50.50.60">
    <property type="entry name" value="FAD/NAD(P)-binding domain"/>
    <property type="match status" value="1"/>
</dbReference>
<dbReference type="PANTHER" id="PTHR43104">
    <property type="entry name" value="L-2-HYDROXYGLUTARATE DEHYDROGENASE, MITOCHONDRIAL"/>
    <property type="match status" value="1"/>
</dbReference>
<dbReference type="InterPro" id="IPR036188">
    <property type="entry name" value="FAD/NAD-bd_sf"/>
</dbReference>
<keyword evidence="2" id="KW-0285">Flavoprotein</keyword>
<proteinExistence type="inferred from homology"/>
<organism evidence="7 8">
    <name type="scientific">Roseateles aquae</name>
    <dbReference type="NCBI Taxonomy" id="3077235"/>
    <lineage>
        <taxon>Bacteria</taxon>
        <taxon>Pseudomonadati</taxon>
        <taxon>Pseudomonadota</taxon>
        <taxon>Betaproteobacteria</taxon>
        <taxon>Burkholderiales</taxon>
        <taxon>Sphaerotilaceae</taxon>
        <taxon>Roseateles</taxon>
    </lineage>
</organism>
<keyword evidence="4" id="KW-0560">Oxidoreductase</keyword>
<dbReference type="RefSeq" id="WP_315648546.1">
    <property type="nucleotide sequence ID" value="NZ_JAVXZY010000001.1"/>
</dbReference>
<gene>
    <name evidence="7" type="ORF">RQP53_02985</name>
</gene>
<sequence>MDSVDAVVIGAGVLGLACGRALALLGLETLVLERERAIGQGVSGRNSEVIHAGLYYPPGSLKARLCRQGRDQLYALCASHGVAHQRCGKLVVATDDDQLAGLRELQARAEANGVDDLRWLSGAEAQALEPQLRCCAALLSPSTGIVDSHGLMLALQGDLERAGGQLALQTRVLSIAEDQGQGQVLRMTTTEGSEMLLAARHIVNATGLGAPALAAASPSRALAPRAWFSKGSYFALAGRAPFSRLIYPLPQDAWLGVHLTLDLAGQARFGPDAQWLPEIENESQLDYGVDPTRAEGFYADVRRYWPGLPDGALQPAYSGVRPKIKGPHEAAPDFLIQGPSTHGVPGLVHLLGIESPGLTSSLAVADATLAMLGLTSGHC</sequence>
<keyword evidence="3" id="KW-0274">FAD</keyword>
<evidence type="ECO:0000256" key="5">
    <source>
        <dbReference type="ARBA" id="ARBA00037941"/>
    </source>
</evidence>
<keyword evidence="8" id="KW-1185">Reference proteome</keyword>
<comment type="similarity">
    <text evidence="5">Belongs to the L2HGDH family.</text>
</comment>
<comment type="cofactor">
    <cofactor evidence="1">
        <name>FAD</name>
        <dbReference type="ChEBI" id="CHEBI:57692"/>
    </cofactor>
</comment>
<dbReference type="Pfam" id="PF01266">
    <property type="entry name" value="DAO"/>
    <property type="match status" value="1"/>
</dbReference>
<name>A0ABU3P6N9_9BURK</name>
<evidence type="ECO:0000256" key="4">
    <source>
        <dbReference type="ARBA" id="ARBA00023002"/>
    </source>
</evidence>
<evidence type="ECO:0000256" key="2">
    <source>
        <dbReference type="ARBA" id="ARBA00022630"/>
    </source>
</evidence>
<dbReference type="EMBL" id="JAVXZY010000001">
    <property type="protein sequence ID" value="MDT8998236.1"/>
    <property type="molecule type" value="Genomic_DNA"/>
</dbReference>
<dbReference type="Proteomes" id="UP001246372">
    <property type="component" value="Unassembled WGS sequence"/>
</dbReference>
<evidence type="ECO:0000313" key="8">
    <source>
        <dbReference type="Proteomes" id="UP001246372"/>
    </source>
</evidence>
<evidence type="ECO:0000259" key="6">
    <source>
        <dbReference type="Pfam" id="PF01266"/>
    </source>
</evidence>
<evidence type="ECO:0000256" key="1">
    <source>
        <dbReference type="ARBA" id="ARBA00001974"/>
    </source>
</evidence>
<dbReference type="Gene3D" id="3.30.9.10">
    <property type="entry name" value="D-Amino Acid Oxidase, subunit A, domain 2"/>
    <property type="match status" value="1"/>
</dbReference>